<dbReference type="GO" id="GO:0003700">
    <property type="term" value="F:DNA-binding transcription factor activity"/>
    <property type="evidence" value="ECO:0007669"/>
    <property type="project" value="InterPro"/>
</dbReference>
<accession>A0A3D9H2H9</accession>
<sequence length="302" mass="34492">MQQRQKSKVSRHDNLHLFTSFKGKIRRSIPLGPDLVLYDWEIKESERTLHFPSGRKFHALTKLTSGGSNYYRKFDERAYIQDNQDIMHIINAKCENSFRYNLPSSGISMNVTPEYFSRLYSEATDDQESNLELREDATANIPMFSLAFENILGKQDWGVPSCGTLLSECCHALLYSLIRDHKPPKSQRFRSRGKMAPAPLKRVRDYIEANISDTITIDRLAEIAGLSSFHFARQFKASLGEPPHTFVMKQRLSLARSLLIKTSLSVTEIAHHCGFSSHGHLSKRIKQETGLSPVQFRAANCR</sequence>
<evidence type="ECO:0000256" key="3">
    <source>
        <dbReference type="ARBA" id="ARBA00023163"/>
    </source>
</evidence>
<name>A0A3D9H2H9_9PROT</name>
<evidence type="ECO:0000256" key="2">
    <source>
        <dbReference type="ARBA" id="ARBA00023125"/>
    </source>
</evidence>
<dbReference type="PROSITE" id="PS00041">
    <property type="entry name" value="HTH_ARAC_FAMILY_1"/>
    <property type="match status" value="1"/>
</dbReference>
<protein>
    <submittedName>
        <fullName evidence="5">AraC family transcriptional regulator</fullName>
    </submittedName>
</protein>
<evidence type="ECO:0000256" key="1">
    <source>
        <dbReference type="ARBA" id="ARBA00023015"/>
    </source>
</evidence>
<dbReference type="Gene3D" id="1.10.10.60">
    <property type="entry name" value="Homeodomain-like"/>
    <property type="match status" value="1"/>
</dbReference>
<comment type="caution">
    <text evidence="5">The sequence shown here is derived from an EMBL/GenBank/DDBJ whole genome shotgun (WGS) entry which is preliminary data.</text>
</comment>
<dbReference type="InterPro" id="IPR009057">
    <property type="entry name" value="Homeodomain-like_sf"/>
</dbReference>
<dbReference type="SUPFAM" id="SSF46689">
    <property type="entry name" value="Homeodomain-like"/>
    <property type="match status" value="2"/>
</dbReference>
<dbReference type="AlphaFoldDB" id="A0A3D9H2H9"/>
<organism evidence="5 6">
    <name type="scientific">Aestuariispira insulae</name>
    <dbReference type="NCBI Taxonomy" id="1461337"/>
    <lineage>
        <taxon>Bacteria</taxon>
        <taxon>Pseudomonadati</taxon>
        <taxon>Pseudomonadota</taxon>
        <taxon>Alphaproteobacteria</taxon>
        <taxon>Rhodospirillales</taxon>
        <taxon>Kiloniellaceae</taxon>
        <taxon>Aestuariispira</taxon>
    </lineage>
</organism>
<dbReference type="PROSITE" id="PS01124">
    <property type="entry name" value="HTH_ARAC_FAMILY_2"/>
    <property type="match status" value="1"/>
</dbReference>
<dbReference type="SMART" id="SM00342">
    <property type="entry name" value="HTH_ARAC"/>
    <property type="match status" value="1"/>
</dbReference>
<dbReference type="Proteomes" id="UP000256845">
    <property type="component" value="Unassembled WGS sequence"/>
</dbReference>
<keyword evidence="2" id="KW-0238">DNA-binding</keyword>
<keyword evidence="6" id="KW-1185">Reference proteome</keyword>
<dbReference type="InterPro" id="IPR050204">
    <property type="entry name" value="AraC_XylS_family_regulators"/>
</dbReference>
<evidence type="ECO:0000259" key="4">
    <source>
        <dbReference type="PROSITE" id="PS01124"/>
    </source>
</evidence>
<keyword evidence="3" id="KW-0804">Transcription</keyword>
<gene>
    <name evidence="5" type="ORF">DFP90_1202</name>
</gene>
<proteinExistence type="predicted"/>
<dbReference type="PANTHER" id="PTHR46796">
    <property type="entry name" value="HTH-TYPE TRANSCRIPTIONAL ACTIVATOR RHAS-RELATED"/>
    <property type="match status" value="1"/>
</dbReference>
<dbReference type="InterPro" id="IPR018060">
    <property type="entry name" value="HTH_AraC"/>
</dbReference>
<evidence type="ECO:0000313" key="5">
    <source>
        <dbReference type="EMBL" id="RED43718.1"/>
    </source>
</evidence>
<dbReference type="GO" id="GO:0043565">
    <property type="term" value="F:sequence-specific DNA binding"/>
    <property type="evidence" value="ECO:0007669"/>
    <property type="project" value="InterPro"/>
</dbReference>
<dbReference type="InterPro" id="IPR018062">
    <property type="entry name" value="HTH_AraC-typ_CS"/>
</dbReference>
<evidence type="ECO:0000313" key="6">
    <source>
        <dbReference type="Proteomes" id="UP000256845"/>
    </source>
</evidence>
<dbReference type="EMBL" id="QRDW01000020">
    <property type="protein sequence ID" value="RED43718.1"/>
    <property type="molecule type" value="Genomic_DNA"/>
</dbReference>
<keyword evidence="1" id="KW-0805">Transcription regulation</keyword>
<reference evidence="5 6" key="1">
    <citation type="submission" date="2018-07" db="EMBL/GenBank/DDBJ databases">
        <title>Genomic Encyclopedia of Type Strains, Phase III (KMG-III): the genomes of soil and plant-associated and newly described type strains.</title>
        <authorList>
            <person name="Whitman W."/>
        </authorList>
    </citation>
    <scope>NUCLEOTIDE SEQUENCE [LARGE SCALE GENOMIC DNA]</scope>
    <source>
        <strain evidence="5 6">CECT 8488</strain>
    </source>
</reference>
<feature type="domain" description="HTH araC/xylS-type" evidence="4">
    <location>
        <begin position="201"/>
        <end position="299"/>
    </location>
</feature>
<dbReference type="PANTHER" id="PTHR46796:SF6">
    <property type="entry name" value="ARAC SUBFAMILY"/>
    <property type="match status" value="1"/>
</dbReference>
<dbReference type="Pfam" id="PF12833">
    <property type="entry name" value="HTH_18"/>
    <property type="match status" value="1"/>
</dbReference>